<sequence length="179" mass="19562">MVRTCKKRVKNANRRVLGKAREFPKRKAYIITLSNGNQGAVTNRLQNEVASGNHCIQAPDRQRLPSFAAIGRAVPTLRDRLIWESSYELLTNPYEPIDSGVTLILKPLVFGQWAQTASHGTQHSVRRGYFRRRPPALSALTARPVIAHQVDLGRPPAADHVALGSAALGRGAADTPSVA</sequence>
<dbReference type="EMBL" id="JARIHO010000039">
    <property type="protein sequence ID" value="KAJ7328277.1"/>
    <property type="molecule type" value="Genomic_DNA"/>
</dbReference>
<dbReference type="AlphaFoldDB" id="A0AAD6ZM85"/>
<gene>
    <name evidence="1" type="ORF">DFH08DRAFT_815783</name>
</gene>
<proteinExistence type="predicted"/>
<keyword evidence="2" id="KW-1185">Reference proteome</keyword>
<accession>A0AAD6ZM85</accession>
<comment type="caution">
    <text evidence="1">The sequence shown here is derived from an EMBL/GenBank/DDBJ whole genome shotgun (WGS) entry which is preliminary data.</text>
</comment>
<protein>
    <submittedName>
        <fullName evidence="1">Uncharacterized protein</fullName>
    </submittedName>
</protein>
<evidence type="ECO:0000313" key="2">
    <source>
        <dbReference type="Proteomes" id="UP001218218"/>
    </source>
</evidence>
<reference evidence="1" key="1">
    <citation type="submission" date="2023-03" db="EMBL/GenBank/DDBJ databases">
        <title>Massive genome expansion in bonnet fungi (Mycena s.s.) driven by repeated elements and novel gene families across ecological guilds.</title>
        <authorList>
            <consortium name="Lawrence Berkeley National Laboratory"/>
            <person name="Harder C.B."/>
            <person name="Miyauchi S."/>
            <person name="Viragh M."/>
            <person name="Kuo A."/>
            <person name="Thoen E."/>
            <person name="Andreopoulos B."/>
            <person name="Lu D."/>
            <person name="Skrede I."/>
            <person name="Drula E."/>
            <person name="Henrissat B."/>
            <person name="Morin E."/>
            <person name="Kohler A."/>
            <person name="Barry K."/>
            <person name="LaButti K."/>
            <person name="Morin E."/>
            <person name="Salamov A."/>
            <person name="Lipzen A."/>
            <person name="Mereny Z."/>
            <person name="Hegedus B."/>
            <person name="Baldrian P."/>
            <person name="Stursova M."/>
            <person name="Weitz H."/>
            <person name="Taylor A."/>
            <person name="Grigoriev I.V."/>
            <person name="Nagy L.G."/>
            <person name="Martin F."/>
            <person name="Kauserud H."/>
        </authorList>
    </citation>
    <scope>NUCLEOTIDE SEQUENCE</scope>
    <source>
        <strain evidence="1">CBHHK002</strain>
    </source>
</reference>
<dbReference type="Proteomes" id="UP001218218">
    <property type="component" value="Unassembled WGS sequence"/>
</dbReference>
<name>A0AAD6ZM85_9AGAR</name>
<organism evidence="1 2">
    <name type="scientific">Mycena albidolilacea</name>
    <dbReference type="NCBI Taxonomy" id="1033008"/>
    <lineage>
        <taxon>Eukaryota</taxon>
        <taxon>Fungi</taxon>
        <taxon>Dikarya</taxon>
        <taxon>Basidiomycota</taxon>
        <taxon>Agaricomycotina</taxon>
        <taxon>Agaricomycetes</taxon>
        <taxon>Agaricomycetidae</taxon>
        <taxon>Agaricales</taxon>
        <taxon>Marasmiineae</taxon>
        <taxon>Mycenaceae</taxon>
        <taxon>Mycena</taxon>
    </lineage>
</organism>
<evidence type="ECO:0000313" key="1">
    <source>
        <dbReference type="EMBL" id="KAJ7328277.1"/>
    </source>
</evidence>